<evidence type="ECO:0000313" key="3">
    <source>
        <dbReference type="Proteomes" id="UP000188354"/>
    </source>
</evidence>
<sequence>MSLVWGIILLKSIVAAEDVCEQLIRLGVIWLIVDECDLRLKYENFKNNPHAPLFCSRGMN</sequence>
<accession>A0A1J7IJT2</accession>
<evidence type="ECO:0000313" key="2">
    <source>
        <dbReference type="EMBL" id="OIW14477.1"/>
    </source>
</evidence>
<proteinExistence type="predicted"/>
<gene>
    <name evidence="2" type="ORF">TanjilG_19893</name>
</gene>
<feature type="chain" id="PRO_5012385377" evidence="1">
    <location>
        <begin position="17"/>
        <end position="60"/>
    </location>
</feature>
<evidence type="ECO:0000256" key="1">
    <source>
        <dbReference type="SAM" id="SignalP"/>
    </source>
</evidence>
<keyword evidence="3" id="KW-1185">Reference proteome</keyword>
<protein>
    <submittedName>
        <fullName evidence="2">Uncharacterized protein</fullName>
    </submittedName>
</protein>
<dbReference type="AlphaFoldDB" id="A0A1J7IJT2"/>
<dbReference type="Gramene" id="OIW14477">
    <property type="protein sequence ID" value="OIW14477"/>
    <property type="gene ID" value="TanjilG_19893"/>
</dbReference>
<dbReference type="EMBL" id="CM007363">
    <property type="protein sequence ID" value="OIW14477.1"/>
    <property type="molecule type" value="Genomic_DNA"/>
</dbReference>
<keyword evidence="1" id="KW-0732">Signal</keyword>
<organism evidence="2 3">
    <name type="scientific">Lupinus angustifolius</name>
    <name type="common">Narrow-leaved blue lupine</name>
    <dbReference type="NCBI Taxonomy" id="3871"/>
    <lineage>
        <taxon>Eukaryota</taxon>
        <taxon>Viridiplantae</taxon>
        <taxon>Streptophyta</taxon>
        <taxon>Embryophyta</taxon>
        <taxon>Tracheophyta</taxon>
        <taxon>Spermatophyta</taxon>
        <taxon>Magnoliopsida</taxon>
        <taxon>eudicotyledons</taxon>
        <taxon>Gunneridae</taxon>
        <taxon>Pentapetalae</taxon>
        <taxon>rosids</taxon>
        <taxon>fabids</taxon>
        <taxon>Fabales</taxon>
        <taxon>Fabaceae</taxon>
        <taxon>Papilionoideae</taxon>
        <taxon>50 kb inversion clade</taxon>
        <taxon>genistoids sensu lato</taxon>
        <taxon>core genistoids</taxon>
        <taxon>Genisteae</taxon>
        <taxon>Lupinus</taxon>
    </lineage>
</organism>
<feature type="signal peptide" evidence="1">
    <location>
        <begin position="1"/>
        <end position="16"/>
    </location>
</feature>
<name>A0A1J7IJT2_LUPAN</name>
<dbReference type="Proteomes" id="UP000188354">
    <property type="component" value="Chromosome LG03"/>
</dbReference>
<reference evidence="2 3" key="1">
    <citation type="journal article" date="2017" name="Plant Biotechnol. J.">
        <title>A comprehensive draft genome sequence for lupin (Lupinus angustifolius), an emerging health food: insights into plant-microbe interactions and legume evolution.</title>
        <authorList>
            <person name="Hane J.K."/>
            <person name="Ming Y."/>
            <person name="Kamphuis L.G."/>
            <person name="Nelson M.N."/>
            <person name="Garg G."/>
            <person name="Atkins C.A."/>
            <person name="Bayer P.E."/>
            <person name="Bravo A."/>
            <person name="Bringans S."/>
            <person name="Cannon S."/>
            <person name="Edwards D."/>
            <person name="Foley R."/>
            <person name="Gao L.L."/>
            <person name="Harrison M.J."/>
            <person name="Huang W."/>
            <person name="Hurgobin B."/>
            <person name="Li S."/>
            <person name="Liu C.W."/>
            <person name="McGrath A."/>
            <person name="Morahan G."/>
            <person name="Murray J."/>
            <person name="Weller J."/>
            <person name="Jian J."/>
            <person name="Singh K.B."/>
        </authorList>
    </citation>
    <scope>NUCLEOTIDE SEQUENCE [LARGE SCALE GENOMIC DNA]</scope>
    <source>
        <strain evidence="3">cv. Tanjil</strain>
        <tissue evidence="2">Whole plant</tissue>
    </source>
</reference>